<organism evidence="2 3">
    <name type="scientific">Sparassis crispa</name>
    <dbReference type="NCBI Taxonomy" id="139825"/>
    <lineage>
        <taxon>Eukaryota</taxon>
        <taxon>Fungi</taxon>
        <taxon>Dikarya</taxon>
        <taxon>Basidiomycota</taxon>
        <taxon>Agaricomycotina</taxon>
        <taxon>Agaricomycetes</taxon>
        <taxon>Polyporales</taxon>
        <taxon>Sparassidaceae</taxon>
        <taxon>Sparassis</taxon>
    </lineage>
</organism>
<feature type="region of interest" description="Disordered" evidence="1">
    <location>
        <begin position="1"/>
        <end position="20"/>
    </location>
</feature>
<evidence type="ECO:0000313" key="2">
    <source>
        <dbReference type="EMBL" id="GBE81502.1"/>
    </source>
</evidence>
<keyword evidence="3" id="KW-1185">Reference proteome</keyword>
<dbReference type="AlphaFoldDB" id="A0A401GH68"/>
<dbReference type="RefSeq" id="XP_027612415.1">
    <property type="nucleotide sequence ID" value="XM_027756614.1"/>
</dbReference>
<protein>
    <submittedName>
        <fullName evidence="2">Uncharacterized protein</fullName>
    </submittedName>
</protein>
<name>A0A401GH68_9APHY</name>
<dbReference type="InParanoid" id="A0A401GH68"/>
<sequence>MDTLSLCSTPSGTKTSGRSSVAGSASIQSHVSAASSQHRLRTSSYASDTTQPFDYLHDEIPSSDIWSSPFSRLFSLTFPLENNALRQPSGFIPCLKWMLLVYAGLCVVFLSVTLCAKCRGHYSVVPSSINTTRSPSPLESLPADLLLSKASSIFPPPEALDPYVLKAVVEPSAVTGCVWSSDDELTSLNNWATRWKGPISLLLTTTAVPSSPEHEMLLRRLSALQTKSSLLNSTLSAHVLHLAPNTPDNPNAFLNLARLFAQTARVALFPGNFTTAPPKTLYASVLTQPTVSSAAMIPPPQARPHAQRPVVLTTRGQTGFPFSPLAPLVLNRDDPLWCTERFFPALSRAADWEECLWQVWLENFGDIDVRQTRGWLHEAQPTSASVSADLTVVAKLRRRLVAKYRSETCVLATRQLAALKGPDKALDAKKRRWLKRVCRAWTSAAQS</sequence>
<evidence type="ECO:0000313" key="3">
    <source>
        <dbReference type="Proteomes" id="UP000287166"/>
    </source>
</evidence>
<evidence type="ECO:0000256" key="1">
    <source>
        <dbReference type="SAM" id="MobiDB-lite"/>
    </source>
</evidence>
<dbReference type="EMBL" id="BFAD01000003">
    <property type="protein sequence ID" value="GBE81502.1"/>
    <property type="molecule type" value="Genomic_DNA"/>
</dbReference>
<dbReference type="STRING" id="139825.A0A401GH68"/>
<dbReference type="GeneID" id="38778419"/>
<gene>
    <name evidence="2" type="ORF">SCP_0312310</name>
</gene>
<comment type="caution">
    <text evidence="2">The sequence shown here is derived from an EMBL/GenBank/DDBJ whole genome shotgun (WGS) entry which is preliminary data.</text>
</comment>
<proteinExistence type="predicted"/>
<accession>A0A401GH68</accession>
<reference evidence="2 3" key="1">
    <citation type="journal article" date="2018" name="Sci. Rep.">
        <title>Genome sequence of the cauliflower mushroom Sparassis crispa (Hanabiratake) and its association with beneficial usage.</title>
        <authorList>
            <person name="Kiyama R."/>
            <person name="Furutani Y."/>
            <person name="Kawaguchi K."/>
            <person name="Nakanishi T."/>
        </authorList>
    </citation>
    <scope>NUCLEOTIDE SEQUENCE [LARGE SCALE GENOMIC DNA]</scope>
</reference>
<dbReference type="OrthoDB" id="3056235at2759"/>
<dbReference type="Proteomes" id="UP000287166">
    <property type="component" value="Unassembled WGS sequence"/>
</dbReference>